<keyword evidence="2 5" id="KW-0812">Transmembrane</keyword>
<accession>A0A1W1WCZ9</accession>
<dbReference type="EMBL" id="FWWY01000001">
    <property type="protein sequence ID" value="SMC04095.1"/>
    <property type="molecule type" value="Genomic_DNA"/>
</dbReference>
<dbReference type="Pfam" id="PF13520">
    <property type="entry name" value="AA_permease_2"/>
    <property type="match status" value="1"/>
</dbReference>
<feature type="transmembrane region" description="Helical" evidence="5">
    <location>
        <begin position="132"/>
        <end position="151"/>
    </location>
</feature>
<comment type="subcellular location">
    <subcellularLocation>
        <location evidence="1">Membrane</location>
        <topology evidence="1">Multi-pass membrane protein</topology>
    </subcellularLocation>
</comment>
<sequence>MGRSSLKHELRLIDLVMASLGGIIGSGWLFGALYAANVAGPASILSWVFGGIAVIFIGLIFAELTGMLPESGGVARYPHYSHGHLTSFIMGWAIWIGYAASPAIQAEAMVQYSAHYIPGLFNATTNTIKPPGLLLAAVLMFMFFLINYFGVRSFARVNTPLTLIKFIMPTLTIIVFLATGLHWHNLHVQHFAPYGSAGVLEAIATSGIIFSYLGFRQAVDLAGEAKNPHRDVPRAIMLSIGIGIVLYSLLQVVFIAAVPTADLRQGWAHLAMAAPFAQLAVGLNLGWLAALLYADAIISPTGTGNVYLASTTRVLYAMAENGYLPKVLAKVDPKTGIPVASLILAFLLGLLFLAPFPAWNQLVSVISSATVLTYIMGPVSAAVFRQTAPDAPRFYKVPGLSIVGPVAFVMGSWIIYWTGWNVDWKLLLTMLVGVVLYALFAWLLPEQIERPSWQSVKSGIWLVVYLIAMLAMSYGGSHRFGSPYNHHKGLIHFPYDLIVSALISLAFYYWGVASGYPTSQLTEALEHRA</sequence>
<feature type="transmembrane region" description="Helical" evidence="5">
    <location>
        <begin position="163"/>
        <end position="183"/>
    </location>
</feature>
<evidence type="ECO:0000256" key="1">
    <source>
        <dbReference type="ARBA" id="ARBA00004141"/>
    </source>
</evidence>
<feature type="transmembrane region" description="Helical" evidence="5">
    <location>
        <begin position="195"/>
        <end position="215"/>
    </location>
</feature>
<keyword evidence="7" id="KW-1185">Reference proteome</keyword>
<feature type="transmembrane region" description="Helical" evidence="5">
    <location>
        <begin position="236"/>
        <end position="258"/>
    </location>
</feature>
<evidence type="ECO:0000313" key="6">
    <source>
        <dbReference type="EMBL" id="SMC04095.1"/>
    </source>
</evidence>
<protein>
    <submittedName>
        <fullName evidence="6">Amino acid/polyamine/organocation transporter, APC superfamily</fullName>
    </submittedName>
</protein>
<evidence type="ECO:0000256" key="2">
    <source>
        <dbReference type="ARBA" id="ARBA00022692"/>
    </source>
</evidence>
<dbReference type="RefSeq" id="WP_020375475.1">
    <property type="nucleotide sequence ID" value="NZ_FWWY01000001.1"/>
</dbReference>
<feature type="transmembrane region" description="Helical" evidence="5">
    <location>
        <begin position="336"/>
        <end position="356"/>
    </location>
</feature>
<dbReference type="GO" id="GO:0022857">
    <property type="term" value="F:transmembrane transporter activity"/>
    <property type="evidence" value="ECO:0007669"/>
    <property type="project" value="InterPro"/>
</dbReference>
<reference evidence="7" key="1">
    <citation type="submission" date="2017-04" db="EMBL/GenBank/DDBJ databases">
        <authorList>
            <person name="Varghese N."/>
            <person name="Submissions S."/>
        </authorList>
    </citation>
    <scope>NUCLEOTIDE SEQUENCE [LARGE SCALE GENOMIC DNA]</scope>
    <source>
        <strain evidence="7">DSM 9293</strain>
    </source>
</reference>
<evidence type="ECO:0000313" key="7">
    <source>
        <dbReference type="Proteomes" id="UP000192660"/>
    </source>
</evidence>
<evidence type="ECO:0000256" key="5">
    <source>
        <dbReference type="SAM" id="Phobius"/>
    </source>
</evidence>
<dbReference type="InterPro" id="IPR002293">
    <property type="entry name" value="AA/rel_permease1"/>
</dbReference>
<feature type="transmembrane region" description="Helical" evidence="5">
    <location>
        <begin position="12"/>
        <end position="36"/>
    </location>
</feature>
<keyword evidence="3 5" id="KW-1133">Transmembrane helix</keyword>
<feature type="transmembrane region" description="Helical" evidence="5">
    <location>
        <begin position="424"/>
        <end position="444"/>
    </location>
</feature>
<feature type="transmembrane region" description="Helical" evidence="5">
    <location>
        <begin position="489"/>
        <end position="510"/>
    </location>
</feature>
<feature type="transmembrane region" description="Helical" evidence="5">
    <location>
        <begin position="270"/>
        <end position="294"/>
    </location>
</feature>
<dbReference type="PANTHER" id="PTHR47547">
    <property type="match status" value="1"/>
</dbReference>
<dbReference type="PANTHER" id="PTHR47547:SF1">
    <property type="entry name" value="ASPARTATE-PROTON SYMPORTER"/>
    <property type="match status" value="1"/>
</dbReference>
<name>A0A1W1WCZ9_SULTA</name>
<feature type="transmembrane region" description="Helical" evidence="5">
    <location>
        <begin position="397"/>
        <end position="418"/>
    </location>
</feature>
<feature type="transmembrane region" description="Helical" evidence="5">
    <location>
        <begin position="42"/>
        <end position="64"/>
    </location>
</feature>
<evidence type="ECO:0000256" key="4">
    <source>
        <dbReference type="ARBA" id="ARBA00023136"/>
    </source>
</evidence>
<dbReference type="Gene3D" id="1.20.1740.10">
    <property type="entry name" value="Amino acid/polyamine transporter I"/>
    <property type="match status" value="1"/>
</dbReference>
<dbReference type="STRING" id="28034.BFX07_13720"/>
<organism evidence="6 7">
    <name type="scientific">Sulfobacillus thermosulfidooxidans (strain DSM 9293 / VKM B-1269 / AT-1)</name>
    <dbReference type="NCBI Taxonomy" id="929705"/>
    <lineage>
        <taxon>Bacteria</taxon>
        <taxon>Bacillati</taxon>
        <taxon>Bacillota</taxon>
        <taxon>Clostridia</taxon>
        <taxon>Eubacteriales</taxon>
        <taxon>Clostridiales Family XVII. Incertae Sedis</taxon>
        <taxon>Sulfobacillus</taxon>
    </lineage>
</organism>
<feature type="transmembrane region" description="Helical" evidence="5">
    <location>
        <begin position="362"/>
        <end position="385"/>
    </location>
</feature>
<dbReference type="PIRSF" id="PIRSF006060">
    <property type="entry name" value="AA_transporter"/>
    <property type="match status" value="1"/>
</dbReference>
<dbReference type="Proteomes" id="UP000192660">
    <property type="component" value="Unassembled WGS sequence"/>
</dbReference>
<proteinExistence type="predicted"/>
<dbReference type="AlphaFoldDB" id="A0A1W1WCZ9"/>
<keyword evidence="4 5" id="KW-0472">Membrane</keyword>
<gene>
    <name evidence="6" type="ORF">SAMN00768000_1459</name>
</gene>
<feature type="transmembrane region" description="Helical" evidence="5">
    <location>
        <begin position="456"/>
        <end position="477"/>
    </location>
</feature>
<dbReference type="InterPro" id="IPR052962">
    <property type="entry name" value="AA_Transporter_AGT"/>
</dbReference>
<feature type="transmembrane region" description="Helical" evidence="5">
    <location>
        <begin position="85"/>
        <end position="104"/>
    </location>
</feature>
<evidence type="ECO:0000256" key="3">
    <source>
        <dbReference type="ARBA" id="ARBA00022989"/>
    </source>
</evidence>
<dbReference type="GO" id="GO:0016020">
    <property type="term" value="C:membrane"/>
    <property type="evidence" value="ECO:0007669"/>
    <property type="project" value="UniProtKB-SubCell"/>
</dbReference>